<gene>
    <name evidence="10" type="ORF">IAA31_08265</name>
</gene>
<reference evidence="10" key="2">
    <citation type="submission" date="2021-04" db="EMBL/GenBank/DDBJ databases">
        <authorList>
            <person name="Gilroy R."/>
        </authorList>
    </citation>
    <scope>NUCLEOTIDE SEQUENCE</scope>
    <source>
        <strain evidence="10">687</strain>
    </source>
</reference>
<feature type="coiled-coil region" evidence="6">
    <location>
        <begin position="125"/>
        <end position="198"/>
    </location>
</feature>
<feature type="signal peptide" evidence="8">
    <location>
        <begin position="1"/>
        <end position="20"/>
    </location>
</feature>
<evidence type="ECO:0000313" key="10">
    <source>
        <dbReference type="EMBL" id="MBU3827461.1"/>
    </source>
</evidence>
<dbReference type="InterPro" id="IPR016476">
    <property type="entry name" value="SH3_dom_pro"/>
</dbReference>
<evidence type="ECO:0000313" key="11">
    <source>
        <dbReference type="Proteomes" id="UP000824150"/>
    </source>
</evidence>
<keyword evidence="2 7" id="KW-0812">Transmembrane</keyword>
<evidence type="ECO:0000256" key="1">
    <source>
        <dbReference type="ARBA" id="ARBA00004167"/>
    </source>
</evidence>
<name>A0A9E2KPZ3_9GAMM</name>
<feature type="domain" description="SH3b" evidence="9">
    <location>
        <begin position="53"/>
        <end position="119"/>
    </location>
</feature>
<comment type="subcellular location">
    <subcellularLocation>
        <location evidence="1">Membrane</location>
        <topology evidence="1">Single-pass membrane protein</topology>
    </subcellularLocation>
</comment>
<dbReference type="AlphaFoldDB" id="A0A9E2KPZ3"/>
<evidence type="ECO:0000256" key="2">
    <source>
        <dbReference type="ARBA" id="ARBA00022692"/>
    </source>
</evidence>
<evidence type="ECO:0000256" key="3">
    <source>
        <dbReference type="ARBA" id="ARBA00022729"/>
    </source>
</evidence>
<keyword evidence="5 7" id="KW-0472">Membrane</keyword>
<organism evidence="10 11">
    <name type="scientific">Candidatus Anaerobiospirillum merdipullorum</name>
    <dbReference type="NCBI Taxonomy" id="2838450"/>
    <lineage>
        <taxon>Bacteria</taxon>
        <taxon>Pseudomonadati</taxon>
        <taxon>Pseudomonadota</taxon>
        <taxon>Gammaproteobacteria</taxon>
        <taxon>Aeromonadales</taxon>
        <taxon>Succinivibrionaceae</taxon>
        <taxon>Anaerobiospirillum</taxon>
    </lineage>
</organism>
<dbReference type="PROSITE" id="PS51781">
    <property type="entry name" value="SH3B"/>
    <property type="match status" value="1"/>
</dbReference>
<feature type="transmembrane region" description="Helical" evidence="7">
    <location>
        <begin position="203"/>
        <end position="224"/>
    </location>
</feature>
<evidence type="ECO:0000256" key="4">
    <source>
        <dbReference type="ARBA" id="ARBA00022989"/>
    </source>
</evidence>
<keyword evidence="4 7" id="KW-1133">Transmembrane helix</keyword>
<evidence type="ECO:0000256" key="5">
    <source>
        <dbReference type="ARBA" id="ARBA00023136"/>
    </source>
</evidence>
<dbReference type="SMART" id="SM00287">
    <property type="entry name" value="SH3b"/>
    <property type="match status" value="1"/>
</dbReference>
<reference evidence="10" key="1">
    <citation type="journal article" date="2021" name="PeerJ">
        <title>Extensive microbial diversity within the chicken gut microbiome revealed by metagenomics and culture.</title>
        <authorList>
            <person name="Gilroy R."/>
            <person name="Ravi A."/>
            <person name="Getino M."/>
            <person name="Pursley I."/>
            <person name="Horton D.L."/>
            <person name="Alikhan N.F."/>
            <person name="Baker D."/>
            <person name="Gharbi K."/>
            <person name="Hall N."/>
            <person name="Watson M."/>
            <person name="Adriaenssens E.M."/>
            <person name="Foster-Nyarko E."/>
            <person name="Jarju S."/>
            <person name="Secka A."/>
            <person name="Antonio M."/>
            <person name="Oren A."/>
            <person name="Chaudhuri R.R."/>
            <person name="La Ragione R."/>
            <person name="Hildebrand F."/>
            <person name="Pallen M.J."/>
        </authorList>
    </citation>
    <scope>NUCLEOTIDE SEQUENCE</scope>
    <source>
        <strain evidence="10">687</strain>
    </source>
</reference>
<dbReference type="NCBIfam" id="TIGR04211">
    <property type="entry name" value="SH3_and_anchor"/>
    <property type="match status" value="1"/>
</dbReference>
<proteinExistence type="predicted"/>
<evidence type="ECO:0000256" key="8">
    <source>
        <dbReference type="SAM" id="SignalP"/>
    </source>
</evidence>
<evidence type="ECO:0000256" key="6">
    <source>
        <dbReference type="SAM" id="Coils"/>
    </source>
</evidence>
<evidence type="ECO:0000259" key="9">
    <source>
        <dbReference type="PROSITE" id="PS51781"/>
    </source>
</evidence>
<dbReference type="GO" id="GO:0016020">
    <property type="term" value="C:membrane"/>
    <property type="evidence" value="ECO:0007669"/>
    <property type="project" value="UniProtKB-SubCell"/>
</dbReference>
<sequence length="236" mass="26978">MRKFSAWATALCLMCSAVIAAPPEAPAPTPTTPALEESAPATPVRDENGFYVGGPVYVSYNNEIWTRSGPSTRYRIVGSLPIGTKLTFIAYSRDKSFMQVEDENGKRFWMGTKTLQAENCGPAREQELLQQIATLQEKLNNYDSQLKREVDTLSKKNARLETENNGMKQAIAQKDQTIEELDELRRDYEDRLQTKELDMQMRWWLQGAIIAFCGILVGVIFVYLPRPSRKKRRERY</sequence>
<keyword evidence="3 8" id="KW-0732">Signal</keyword>
<dbReference type="InterPro" id="IPR003646">
    <property type="entry name" value="SH3-like_bac-type"/>
</dbReference>
<accession>A0A9E2KPZ3</accession>
<dbReference type="Gene3D" id="2.30.30.40">
    <property type="entry name" value="SH3 Domains"/>
    <property type="match status" value="1"/>
</dbReference>
<protein>
    <submittedName>
        <fullName evidence="10">TIGR04211 family SH3 domain-containing protein</fullName>
    </submittedName>
</protein>
<keyword evidence="6" id="KW-0175">Coiled coil</keyword>
<dbReference type="EMBL" id="JAHLFG010000089">
    <property type="protein sequence ID" value="MBU3827461.1"/>
    <property type="molecule type" value="Genomic_DNA"/>
</dbReference>
<evidence type="ECO:0000256" key="7">
    <source>
        <dbReference type="SAM" id="Phobius"/>
    </source>
</evidence>
<dbReference type="Proteomes" id="UP000824150">
    <property type="component" value="Unassembled WGS sequence"/>
</dbReference>
<comment type="caution">
    <text evidence="10">The sequence shown here is derived from an EMBL/GenBank/DDBJ whole genome shotgun (WGS) entry which is preliminary data.</text>
</comment>
<feature type="chain" id="PRO_5039504437" evidence="8">
    <location>
        <begin position="21"/>
        <end position="236"/>
    </location>
</feature>